<dbReference type="PRINTS" id="PR00359">
    <property type="entry name" value="BP450"/>
</dbReference>
<keyword evidence="5 7" id="KW-0408">Iron</keyword>
<organism evidence="8 9">
    <name type="scientific">Nonomuraea polychroma</name>
    <dbReference type="NCBI Taxonomy" id="46176"/>
    <lineage>
        <taxon>Bacteria</taxon>
        <taxon>Bacillati</taxon>
        <taxon>Actinomycetota</taxon>
        <taxon>Actinomycetes</taxon>
        <taxon>Streptosporangiales</taxon>
        <taxon>Streptosporangiaceae</taxon>
        <taxon>Nonomuraea</taxon>
    </lineage>
</organism>
<evidence type="ECO:0000256" key="7">
    <source>
        <dbReference type="RuleBase" id="RU000461"/>
    </source>
</evidence>
<keyword evidence="3 7" id="KW-0479">Metal-binding</keyword>
<dbReference type="FunFam" id="1.10.630.10:FF:000018">
    <property type="entry name" value="Cytochrome P450 monooxygenase"/>
    <property type="match status" value="1"/>
</dbReference>
<proteinExistence type="inferred from homology"/>
<dbReference type="GO" id="GO:0016705">
    <property type="term" value="F:oxidoreductase activity, acting on paired donors, with incorporation or reduction of molecular oxygen"/>
    <property type="evidence" value="ECO:0007669"/>
    <property type="project" value="InterPro"/>
</dbReference>
<name>A0A438MAD8_9ACTN</name>
<comment type="similarity">
    <text evidence="1 7">Belongs to the cytochrome P450 family.</text>
</comment>
<keyword evidence="6 7" id="KW-0503">Monooxygenase</keyword>
<evidence type="ECO:0000256" key="3">
    <source>
        <dbReference type="ARBA" id="ARBA00022723"/>
    </source>
</evidence>
<dbReference type="GO" id="GO:0005506">
    <property type="term" value="F:iron ion binding"/>
    <property type="evidence" value="ECO:0007669"/>
    <property type="project" value="InterPro"/>
</dbReference>
<dbReference type="SUPFAM" id="SSF48264">
    <property type="entry name" value="Cytochrome P450"/>
    <property type="match status" value="1"/>
</dbReference>
<dbReference type="PROSITE" id="PS00086">
    <property type="entry name" value="CYTOCHROME_P450"/>
    <property type="match status" value="1"/>
</dbReference>
<dbReference type="InterPro" id="IPR002397">
    <property type="entry name" value="Cyt_P450_B"/>
</dbReference>
<keyword evidence="9" id="KW-1185">Reference proteome</keyword>
<evidence type="ECO:0000256" key="1">
    <source>
        <dbReference type="ARBA" id="ARBA00010617"/>
    </source>
</evidence>
<evidence type="ECO:0000256" key="4">
    <source>
        <dbReference type="ARBA" id="ARBA00023002"/>
    </source>
</evidence>
<evidence type="ECO:0000313" key="9">
    <source>
        <dbReference type="Proteomes" id="UP000284824"/>
    </source>
</evidence>
<comment type="caution">
    <text evidence="8">The sequence shown here is derived from an EMBL/GenBank/DDBJ whole genome shotgun (WGS) entry which is preliminary data.</text>
</comment>
<evidence type="ECO:0000256" key="5">
    <source>
        <dbReference type="ARBA" id="ARBA00023004"/>
    </source>
</evidence>
<sequence>MAELEQYPFMPGPRGVPAETYAKRREQEPLGKVRLPSGDTVYLTTTYQDAAAVMSDPRFSRDLSRPGSPRMFPGFTIAEAPGLSSMDPPDHTRQRRLLSGVFTPRQVNGWRPRLRTLAAELIDALPEEFDLLRDLAFPLPVQIICDVLGVPGVDAVRVRAWSDAILSTSSLTEEEKLAAAMEFYGYIAELIAAHREHPGDGLLATMIHARDGEDRLTEDELVRNTLGLVLAGHETTGSVLARSMLRLLDPREGYERLVTEPGLIPIVVEELLRLEQPGDSPLIRVATEDVELPSGVVRKGEGVIASFAGANLDPSVFPDPDVMDVRRETTQHHLAFGRGPHYCLGANLARMELQEILGVLVERLPDLALTEPAEDVPWTQGSIIVRPVRVPVRTSGRPQATPPAICG</sequence>
<protein>
    <submittedName>
        <fullName evidence="8">Cytochrome P450</fullName>
    </submittedName>
</protein>
<dbReference type="InterPro" id="IPR001128">
    <property type="entry name" value="Cyt_P450"/>
</dbReference>
<dbReference type="PANTHER" id="PTHR46696:SF6">
    <property type="entry name" value="P450, PUTATIVE (EUROFUNG)-RELATED"/>
    <property type="match status" value="1"/>
</dbReference>
<keyword evidence="4 7" id="KW-0560">Oxidoreductase</keyword>
<reference evidence="8 9" key="1">
    <citation type="submission" date="2019-01" db="EMBL/GenBank/DDBJ databases">
        <title>Sequencing the genomes of 1000 actinobacteria strains.</title>
        <authorList>
            <person name="Klenk H.-P."/>
        </authorList>
    </citation>
    <scope>NUCLEOTIDE SEQUENCE [LARGE SCALE GENOMIC DNA]</scope>
    <source>
        <strain evidence="8 9">DSM 43925</strain>
    </source>
</reference>
<dbReference type="PRINTS" id="PR00385">
    <property type="entry name" value="P450"/>
</dbReference>
<dbReference type="InterPro" id="IPR036396">
    <property type="entry name" value="Cyt_P450_sf"/>
</dbReference>
<dbReference type="PANTHER" id="PTHR46696">
    <property type="entry name" value="P450, PUTATIVE (EUROFUNG)-RELATED"/>
    <property type="match status" value="1"/>
</dbReference>
<dbReference type="GO" id="GO:0004497">
    <property type="term" value="F:monooxygenase activity"/>
    <property type="evidence" value="ECO:0007669"/>
    <property type="project" value="UniProtKB-KW"/>
</dbReference>
<dbReference type="Pfam" id="PF00067">
    <property type="entry name" value="p450"/>
    <property type="match status" value="1"/>
</dbReference>
<accession>A0A438MAD8</accession>
<evidence type="ECO:0000256" key="6">
    <source>
        <dbReference type="ARBA" id="ARBA00023033"/>
    </source>
</evidence>
<dbReference type="GO" id="GO:0020037">
    <property type="term" value="F:heme binding"/>
    <property type="evidence" value="ECO:0007669"/>
    <property type="project" value="InterPro"/>
</dbReference>
<dbReference type="InterPro" id="IPR017972">
    <property type="entry name" value="Cyt_P450_CS"/>
</dbReference>
<evidence type="ECO:0000313" key="8">
    <source>
        <dbReference type="EMBL" id="RVX42648.1"/>
    </source>
</evidence>
<keyword evidence="2 7" id="KW-0349">Heme</keyword>
<gene>
    <name evidence="8" type="ORF">EDD27_5284</name>
</gene>
<dbReference type="CDD" id="cd11031">
    <property type="entry name" value="Cyp158A-like"/>
    <property type="match status" value="1"/>
</dbReference>
<dbReference type="EMBL" id="SAUN01000001">
    <property type="protein sequence ID" value="RVX42648.1"/>
    <property type="molecule type" value="Genomic_DNA"/>
</dbReference>
<dbReference type="Proteomes" id="UP000284824">
    <property type="component" value="Unassembled WGS sequence"/>
</dbReference>
<dbReference type="OrthoDB" id="4133219at2"/>
<evidence type="ECO:0000256" key="2">
    <source>
        <dbReference type="ARBA" id="ARBA00022617"/>
    </source>
</evidence>
<dbReference type="RefSeq" id="WP_127934700.1">
    <property type="nucleotide sequence ID" value="NZ_SAUN01000001.1"/>
</dbReference>
<dbReference type="Gene3D" id="1.10.630.10">
    <property type="entry name" value="Cytochrome P450"/>
    <property type="match status" value="1"/>
</dbReference>
<dbReference type="AlphaFoldDB" id="A0A438MAD8"/>